<dbReference type="SMART" id="SM00388">
    <property type="entry name" value="HisKA"/>
    <property type="match status" value="1"/>
</dbReference>
<comment type="caution">
    <text evidence="10">The sequence shown here is derived from an EMBL/GenBank/DDBJ whole genome shotgun (WGS) entry which is preliminary data.</text>
</comment>
<dbReference type="InterPro" id="IPR036890">
    <property type="entry name" value="HATPase_C_sf"/>
</dbReference>
<dbReference type="Pfam" id="PF02518">
    <property type="entry name" value="HATPase_c"/>
    <property type="match status" value="1"/>
</dbReference>
<accession>A0A5M4AZT9</accession>
<feature type="transmembrane region" description="Helical" evidence="8">
    <location>
        <begin position="268"/>
        <end position="294"/>
    </location>
</feature>
<dbReference type="PANTHER" id="PTHR43711:SF26">
    <property type="entry name" value="SENSOR HISTIDINE KINASE RCSC"/>
    <property type="match status" value="1"/>
</dbReference>
<evidence type="ECO:0000256" key="2">
    <source>
        <dbReference type="ARBA" id="ARBA00012438"/>
    </source>
</evidence>
<dbReference type="FunFam" id="3.30.565.10:FF:000006">
    <property type="entry name" value="Sensor histidine kinase WalK"/>
    <property type="match status" value="1"/>
</dbReference>
<dbReference type="InterPro" id="IPR003661">
    <property type="entry name" value="HisK_dim/P_dom"/>
</dbReference>
<evidence type="ECO:0000313" key="11">
    <source>
        <dbReference type="Proteomes" id="UP000391834"/>
    </source>
</evidence>
<name>A0A5M4AZT9_9BACT</name>
<dbReference type="Gene3D" id="1.10.287.130">
    <property type="match status" value="1"/>
</dbReference>
<keyword evidence="8" id="KW-1133">Transmembrane helix</keyword>
<comment type="catalytic activity">
    <reaction evidence="1">
        <text>ATP + protein L-histidine = ADP + protein N-phospho-L-histidine.</text>
        <dbReference type="EC" id="2.7.13.3"/>
    </reaction>
</comment>
<evidence type="ECO:0000256" key="6">
    <source>
        <dbReference type="ARBA" id="ARBA00023012"/>
    </source>
</evidence>
<evidence type="ECO:0000313" key="10">
    <source>
        <dbReference type="EMBL" id="GET33156.1"/>
    </source>
</evidence>
<feature type="region of interest" description="Disordered" evidence="7">
    <location>
        <begin position="65"/>
        <end position="86"/>
    </location>
</feature>
<evidence type="ECO:0000256" key="7">
    <source>
        <dbReference type="SAM" id="MobiDB-lite"/>
    </source>
</evidence>
<dbReference type="InterPro" id="IPR004358">
    <property type="entry name" value="Sig_transdc_His_kin-like_C"/>
</dbReference>
<organism evidence="10 11">
    <name type="scientific">Prolixibacter bellariivorans</name>
    <dbReference type="NCBI Taxonomy" id="314319"/>
    <lineage>
        <taxon>Bacteria</taxon>
        <taxon>Pseudomonadati</taxon>
        <taxon>Bacteroidota</taxon>
        <taxon>Bacteroidia</taxon>
        <taxon>Marinilabiliales</taxon>
        <taxon>Prolixibacteraceae</taxon>
        <taxon>Prolixibacter</taxon>
    </lineage>
</organism>
<dbReference type="EC" id="2.7.13.3" evidence="2"/>
<dbReference type="SMART" id="SM00387">
    <property type="entry name" value="HATPase_c"/>
    <property type="match status" value="1"/>
</dbReference>
<proteinExistence type="predicted"/>
<dbReference type="InterPro" id="IPR005467">
    <property type="entry name" value="His_kinase_dom"/>
</dbReference>
<dbReference type="CDD" id="cd00082">
    <property type="entry name" value="HisKA"/>
    <property type="match status" value="1"/>
</dbReference>
<keyword evidence="3" id="KW-0597">Phosphoprotein</keyword>
<dbReference type="SUPFAM" id="SSF55874">
    <property type="entry name" value="ATPase domain of HSP90 chaperone/DNA topoisomerase II/histidine kinase"/>
    <property type="match status" value="1"/>
</dbReference>
<gene>
    <name evidence="10" type="primary">rprX</name>
    <name evidence="10" type="ORF">PbJCM13498_20190</name>
</gene>
<keyword evidence="8" id="KW-0472">Membrane</keyword>
<feature type="domain" description="Histidine kinase" evidence="9">
    <location>
        <begin position="309"/>
        <end position="528"/>
    </location>
</feature>
<dbReference type="InterPro" id="IPR003594">
    <property type="entry name" value="HATPase_dom"/>
</dbReference>
<evidence type="ECO:0000256" key="8">
    <source>
        <dbReference type="SAM" id="Phobius"/>
    </source>
</evidence>
<keyword evidence="4" id="KW-0808">Transferase</keyword>
<dbReference type="PROSITE" id="PS50109">
    <property type="entry name" value="HIS_KIN"/>
    <property type="match status" value="1"/>
</dbReference>
<dbReference type="Pfam" id="PF00512">
    <property type="entry name" value="HisKA"/>
    <property type="match status" value="1"/>
</dbReference>
<protein>
    <recommendedName>
        <fullName evidence="2">histidine kinase</fullName>
        <ecNumber evidence="2">2.7.13.3</ecNumber>
    </recommendedName>
</protein>
<evidence type="ECO:0000256" key="1">
    <source>
        <dbReference type="ARBA" id="ARBA00000085"/>
    </source>
</evidence>
<dbReference type="PRINTS" id="PR00344">
    <property type="entry name" value="BCTRLSENSOR"/>
</dbReference>
<evidence type="ECO:0000256" key="4">
    <source>
        <dbReference type="ARBA" id="ARBA00022679"/>
    </source>
</evidence>
<dbReference type="InterPro" id="IPR036097">
    <property type="entry name" value="HisK_dim/P_sf"/>
</dbReference>
<keyword evidence="6" id="KW-0902">Two-component regulatory system</keyword>
<dbReference type="GO" id="GO:0000155">
    <property type="term" value="F:phosphorelay sensor kinase activity"/>
    <property type="evidence" value="ECO:0007669"/>
    <property type="project" value="InterPro"/>
</dbReference>
<keyword evidence="11" id="KW-1185">Reference proteome</keyword>
<dbReference type="EMBL" id="BLAX01000001">
    <property type="protein sequence ID" value="GET33156.1"/>
    <property type="molecule type" value="Genomic_DNA"/>
</dbReference>
<reference evidence="10 11" key="1">
    <citation type="submission" date="2019-10" db="EMBL/GenBank/DDBJ databases">
        <title>Prolixibacter strains distinguished by the presence of nitrate reductase genes were adept at nitrate-dependent anaerobic corrosion of metallic iron and carbon steel.</title>
        <authorList>
            <person name="Iino T."/>
            <person name="Shono N."/>
            <person name="Ito K."/>
            <person name="Nakamura R."/>
            <person name="Sueoka K."/>
            <person name="Harayama S."/>
            <person name="Ohkuma M."/>
        </authorList>
    </citation>
    <scope>NUCLEOTIDE SEQUENCE [LARGE SCALE GENOMIC DNA]</scope>
    <source>
        <strain evidence="10 11">JCM 13498</strain>
    </source>
</reference>
<dbReference type="Gene3D" id="3.30.565.10">
    <property type="entry name" value="Histidine kinase-like ATPase, C-terminal domain"/>
    <property type="match status" value="1"/>
</dbReference>
<keyword evidence="8" id="KW-0812">Transmembrane</keyword>
<evidence type="ECO:0000256" key="3">
    <source>
        <dbReference type="ARBA" id="ARBA00022553"/>
    </source>
</evidence>
<dbReference type="InterPro" id="IPR050736">
    <property type="entry name" value="Sensor_HK_Regulatory"/>
</dbReference>
<dbReference type="SUPFAM" id="SSF47384">
    <property type="entry name" value="Homodimeric domain of signal transducing histidine kinase"/>
    <property type="match status" value="1"/>
</dbReference>
<dbReference type="AlphaFoldDB" id="A0A5M4AZT9"/>
<dbReference type="CDD" id="cd00075">
    <property type="entry name" value="HATPase"/>
    <property type="match status" value="1"/>
</dbReference>
<evidence type="ECO:0000259" key="9">
    <source>
        <dbReference type="PROSITE" id="PS50109"/>
    </source>
</evidence>
<evidence type="ECO:0000256" key="5">
    <source>
        <dbReference type="ARBA" id="ARBA00022777"/>
    </source>
</evidence>
<keyword evidence="5" id="KW-0418">Kinase</keyword>
<dbReference type="Proteomes" id="UP000391834">
    <property type="component" value="Unassembled WGS sequence"/>
</dbReference>
<dbReference type="PANTHER" id="PTHR43711">
    <property type="entry name" value="TWO-COMPONENT HISTIDINE KINASE"/>
    <property type="match status" value="1"/>
</dbReference>
<sequence>MGISLLGIVAVQYYWFHSAARVRNELFDRSVNEALTSASKRLQTMQDYPIVNQYFFNDSLHWTPNPPVPPPSSPSKARTHSKSTSSYQIKINPRVDKIENEIRVFTSKHDSVITLHQTHANDSLIQFYTQKKIEKSIQDSNLARIIVRDSMVFRPEFEKRIENKAKQLKNLAKQMVVEIKDWHAGRELNMKQIHHVLKEEFERKDIPIDFHFLVMANDSAIGGDLPENVIPEKMQTYQTGLFPYDVFRQNLKLTVFFPDKDSFVGRNMFWLMGLSLLFTVIILLTFTLSILFILRQKKISEMKSDFINNMTHEFKTPIATIGVAADSIVNDKVISEAEKVRYFAGMIKKENHRMNSQVEKILQIARMDRNNGDYHFEAVNAHELIEKAIQSISLQIEKRKGKIETYLEASNPVVMTDATHFTNVIYNLLDNAVKYSSDKPEIILRTSSVSKGISITVEDHGIGMTRAVQAKIFERFYRQPTGNIHNTKGFGLGLSYVKGVIDANKGTITVQSEAGKGSRFVIFIPYTLENG</sequence>